<keyword evidence="1" id="KW-0472">Membrane</keyword>
<name>A0A2G6KCE6_9BACT</name>
<feature type="transmembrane region" description="Helical" evidence="1">
    <location>
        <begin position="37"/>
        <end position="56"/>
    </location>
</feature>
<gene>
    <name evidence="3" type="ORF">CSA56_11835</name>
</gene>
<keyword evidence="1" id="KW-1133">Transmembrane helix</keyword>
<feature type="transmembrane region" description="Helical" evidence="1">
    <location>
        <begin position="123"/>
        <end position="147"/>
    </location>
</feature>
<dbReference type="InterPro" id="IPR009936">
    <property type="entry name" value="DUF1468"/>
</dbReference>
<evidence type="ECO:0000313" key="4">
    <source>
        <dbReference type="Proteomes" id="UP000230821"/>
    </source>
</evidence>
<protein>
    <recommendedName>
        <fullName evidence="2">DUF1468 domain-containing protein</fullName>
    </recommendedName>
</protein>
<keyword evidence="1" id="KW-0812">Transmembrane</keyword>
<dbReference type="AlphaFoldDB" id="A0A2G6KCE6"/>
<comment type="caution">
    <text evidence="3">The sequence shown here is derived from an EMBL/GenBank/DDBJ whole genome shotgun (WGS) entry which is preliminary data.</text>
</comment>
<evidence type="ECO:0000256" key="1">
    <source>
        <dbReference type="SAM" id="Phobius"/>
    </source>
</evidence>
<feature type="transmembrane region" description="Helical" evidence="1">
    <location>
        <begin position="77"/>
        <end position="94"/>
    </location>
</feature>
<accession>A0A2G6KCE6</accession>
<feature type="transmembrane region" description="Helical" evidence="1">
    <location>
        <begin position="7"/>
        <end position="25"/>
    </location>
</feature>
<feature type="transmembrane region" description="Helical" evidence="1">
    <location>
        <begin position="100"/>
        <end position="116"/>
    </location>
</feature>
<evidence type="ECO:0000259" key="2">
    <source>
        <dbReference type="Pfam" id="PF07331"/>
    </source>
</evidence>
<sequence>MRVSNTAIGLILILFAIAVLVHVRTFPSLDNGYPGPALFPSVLAVLFFICGTGLIAQGVRAGEKLLTFDVGTLSKRGIINILFVLAVILCYIFLSDYIGFLILSAVLLFAAPKWLGVSTLRSLILSVVVTLAIYVLFAKILLVPLPWGLWGW</sequence>
<evidence type="ECO:0000313" key="3">
    <source>
        <dbReference type="EMBL" id="PIE33366.1"/>
    </source>
</evidence>
<dbReference type="Proteomes" id="UP000230821">
    <property type="component" value="Unassembled WGS sequence"/>
</dbReference>
<dbReference type="Pfam" id="PF07331">
    <property type="entry name" value="TctB"/>
    <property type="match status" value="1"/>
</dbReference>
<feature type="domain" description="DUF1468" evidence="2">
    <location>
        <begin position="7"/>
        <end position="146"/>
    </location>
</feature>
<organism evidence="3 4">
    <name type="scientific">candidate division KSB3 bacterium</name>
    <dbReference type="NCBI Taxonomy" id="2044937"/>
    <lineage>
        <taxon>Bacteria</taxon>
        <taxon>candidate division KSB3</taxon>
    </lineage>
</organism>
<reference evidence="3 4" key="1">
    <citation type="submission" date="2017-10" db="EMBL/GenBank/DDBJ databases">
        <title>Novel microbial diversity and functional potential in the marine mammal oral microbiome.</title>
        <authorList>
            <person name="Dudek N.K."/>
            <person name="Sun C.L."/>
            <person name="Burstein D."/>
            <person name="Kantor R.S."/>
            <person name="Aliaga Goltsman D.S."/>
            <person name="Bik E.M."/>
            <person name="Thomas B.C."/>
            <person name="Banfield J.F."/>
            <person name="Relman D.A."/>
        </authorList>
    </citation>
    <scope>NUCLEOTIDE SEQUENCE [LARGE SCALE GENOMIC DNA]</scope>
    <source>
        <strain evidence="3">DOLJORAL78_47_16</strain>
    </source>
</reference>
<proteinExistence type="predicted"/>
<dbReference type="EMBL" id="PDSK01000099">
    <property type="protein sequence ID" value="PIE33366.1"/>
    <property type="molecule type" value="Genomic_DNA"/>
</dbReference>